<reference evidence="1 2" key="1">
    <citation type="submission" date="2017-07" db="EMBL/GenBank/DDBJ databases">
        <authorList>
            <person name="Talla V."/>
            <person name="Backstrom N."/>
        </authorList>
    </citation>
    <scope>NUCLEOTIDE SEQUENCE [LARGE SCALE GENOMIC DNA]</scope>
</reference>
<dbReference type="AlphaFoldDB" id="A0A5E4Q843"/>
<dbReference type="EMBL" id="FZQP02002004">
    <property type="protein sequence ID" value="VVC94459.1"/>
    <property type="molecule type" value="Genomic_DNA"/>
</dbReference>
<proteinExistence type="predicted"/>
<evidence type="ECO:0000313" key="2">
    <source>
        <dbReference type="Proteomes" id="UP000324832"/>
    </source>
</evidence>
<feature type="non-terminal residue" evidence="1">
    <location>
        <position position="1"/>
    </location>
</feature>
<gene>
    <name evidence="1" type="ORF">LSINAPIS_LOCUS6408</name>
</gene>
<sequence>KSHLGLKCVNIHSQRQIISVELIDIKHLMDYINEAKDLFPSVAEAIKIDSVRHVLRDVSQILYFVARPMM</sequence>
<protein>
    <submittedName>
        <fullName evidence="1">Uncharacterized protein</fullName>
    </submittedName>
</protein>
<keyword evidence="2" id="KW-1185">Reference proteome</keyword>
<accession>A0A5E4Q843</accession>
<organism evidence="1 2">
    <name type="scientific">Leptidea sinapis</name>
    <dbReference type="NCBI Taxonomy" id="189913"/>
    <lineage>
        <taxon>Eukaryota</taxon>
        <taxon>Metazoa</taxon>
        <taxon>Ecdysozoa</taxon>
        <taxon>Arthropoda</taxon>
        <taxon>Hexapoda</taxon>
        <taxon>Insecta</taxon>
        <taxon>Pterygota</taxon>
        <taxon>Neoptera</taxon>
        <taxon>Endopterygota</taxon>
        <taxon>Lepidoptera</taxon>
        <taxon>Glossata</taxon>
        <taxon>Ditrysia</taxon>
        <taxon>Papilionoidea</taxon>
        <taxon>Pieridae</taxon>
        <taxon>Dismorphiinae</taxon>
        <taxon>Leptidea</taxon>
    </lineage>
</organism>
<evidence type="ECO:0000313" key="1">
    <source>
        <dbReference type="EMBL" id="VVC94459.1"/>
    </source>
</evidence>
<name>A0A5E4Q843_9NEOP</name>
<dbReference type="Proteomes" id="UP000324832">
    <property type="component" value="Unassembled WGS sequence"/>
</dbReference>